<name>A0A975FX53_9CAUL</name>
<dbReference type="RefSeq" id="WP_211936641.1">
    <property type="nucleotide sequence ID" value="NZ_CP073078.1"/>
</dbReference>
<accession>A0A975FX53</accession>
<gene>
    <name evidence="1" type="ORF">KCG34_16050</name>
</gene>
<protein>
    <submittedName>
        <fullName evidence="1">Uncharacterized protein</fullName>
    </submittedName>
</protein>
<organism evidence="1 2">
    <name type="scientific">Phenylobacterium montanum</name>
    <dbReference type="NCBI Taxonomy" id="2823693"/>
    <lineage>
        <taxon>Bacteria</taxon>
        <taxon>Pseudomonadati</taxon>
        <taxon>Pseudomonadota</taxon>
        <taxon>Alphaproteobacteria</taxon>
        <taxon>Caulobacterales</taxon>
        <taxon>Caulobacteraceae</taxon>
        <taxon>Phenylobacterium</taxon>
    </lineage>
</organism>
<dbReference type="InterPro" id="IPR036388">
    <property type="entry name" value="WH-like_DNA-bd_sf"/>
</dbReference>
<evidence type="ECO:0000313" key="1">
    <source>
        <dbReference type="EMBL" id="QUD86589.1"/>
    </source>
</evidence>
<dbReference type="EMBL" id="CP073078">
    <property type="protein sequence ID" value="QUD86589.1"/>
    <property type="molecule type" value="Genomic_DNA"/>
</dbReference>
<proteinExistence type="predicted"/>
<dbReference type="Gene3D" id="1.10.10.10">
    <property type="entry name" value="Winged helix-like DNA-binding domain superfamily/Winged helix DNA-binding domain"/>
    <property type="match status" value="1"/>
</dbReference>
<reference evidence="1" key="1">
    <citation type="submission" date="2021-04" db="EMBL/GenBank/DDBJ databases">
        <title>The complete genome sequence of Caulobacter sp. S6.</title>
        <authorList>
            <person name="Tang Y."/>
            <person name="Ouyang W."/>
            <person name="Liu Q."/>
            <person name="Huang B."/>
            <person name="Guo Z."/>
            <person name="Lei P."/>
        </authorList>
    </citation>
    <scope>NUCLEOTIDE SEQUENCE</scope>
    <source>
        <strain evidence="1">S6</strain>
    </source>
</reference>
<dbReference type="SUPFAM" id="SSF46785">
    <property type="entry name" value="Winged helix' DNA-binding domain"/>
    <property type="match status" value="1"/>
</dbReference>
<dbReference type="Proteomes" id="UP000676409">
    <property type="component" value="Chromosome"/>
</dbReference>
<keyword evidence="2" id="KW-1185">Reference proteome</keyword>
<dbReference type="AlphaFoldDB" id="A0A975FX53"/>
<evidence type="ECO:0000313" key="2">
    <source>
        <dbReference type="Proteomes" id="UP000676409"/>
    </source>
</evidence>
<sequence>MDQIDSLYEWDFEVANLAQMRERLRRRPEYPAAARRLAANMLRDAEADPALDGLRKDAGRTVAGLSAAYLNASGGLTLARLKDFIAGFGLVSPGRARALLIYMRYLGYVEPNPGRGQRPAASYRLTPRFLATYTRHQASLLDALQVIEPGAGLVLRNLHAPSVFNTLVIEQGDAFTSGSPQAEPFEDWYGVFMNRHAGIQVLHALVAQADCFPPEGPIALSLAAMARRLKVSRVHLTRMVKAAERHDFVELEPGGLRFTEAGRQALDWLYASRFCVLLACAARTLKANEEVCARTAA</sequence>
<dbReference type="InterPro" id="IPR036390">
    <property type="entry name" value="WH_DNA-bd_sf"/>
</dbReference>
<dbReference type="KEGG" id="caul:KCG34_16050"/>